<reference evidence="9 10" key="1">
    <citation type="submission" date="2025-04" db="UniProtKB">
        <authorList>
            <consortium name="RefSeq"/>
        </authorList>
    </citation>
    <scope>IDENTIFICATION</scope>
    <source>
        <tissue evidence="9 10">Blood</tissue>
    </source>
</reference>
<dbReference type="GeneID" id="116531498"/>
<dbReference type="Proteomes" id="UP000504640">
    <property type="component" value="Unplaced"/>
</dbReference>
<dbReference type="Gene3D" id="3.30.60.30">
    <property type="match status" value="1"/>
</dbReference>
<evidence type="ECO:0000259" key="7">
    <source>
        <dbReference type="PROSITE" id="PS51465"/>
    </source>
</evidence>
<accession>A0A6J3FKL8</accession>
<evidence type="ECO:0000313" key="9">
    <source>
        <dbReference type="RefSeq" id="XP_032106185.1"/>
    </source>
</evidence>
<evidence type="ECO:0000256" key="4">
    <source>
        <dbReference type="ARBA" id="ARBA00022900"/>
    </source>
</evidence>
<evidence type="ECO:0000256" key="1">
    <source>
        <dbReference type="ARBA" id="ARBA00004613"/>
    </source>
</evidence>
<evidence type="ECO:0000256" key="5">
    <source>
        <dbReference type="ARBA" id="ARBA00023157"/>
    </source>
</evidence>
<comment type="subcellular location">
    <subcellularLocation>
        <location evidence="1">Secreted</location>
    </subcellularLocation>
</comment>
<evidence type="ECO:0000256" key="6">
    <source>
        <dbReference type="SAM" id="Phobius"/>
    </source>
</evidence>
<keyword evidence="3" id="KW-0646">Protease inhibitor</keyword>
<dbReference type="Pfam" id="PF00050">
    <property type="entry name" value="Kazal_1"/>
    <property type="match status" value="1"/>
</dbReference>
<dbReference type="PANTHER" id="PTHR47729:SF1">
    <property type="entry name" value="OVOMUCOID-LIKE-RELATED"/>
    <property type="match status" value="1"/>
</dbReference>
<dbReference type="PROSITE" id="PS00282">
    <property type="entry name" value="KAZAL_1"/>
    <property type="match status" value="1"/>
</dbReference>
<evidence type="ECO:0000313" key="10">
    <source>
        <dbReference type="RefSeq" id="XP_032106186.1"/>
    </source>
</evidence>
<dbReference type="PANTHER" id="PTHR47729">
    <property type="entry name" value="SERINE PEPTIDASE INHIBITOR, KAZAL TYPE 2, TANDEM DUPLICATE 1-RELATED"/>
    <property type="match status" value="1"/>
</dbReference>
<keyword evidence="4" id="KW-0722">Serine protease inhibitor</keyword>
<dbReference type="GO" id="GO:0004867">
    <property type="term" value="F:serine-type endopeptidase inhibitor activity"/>
    <property type="evidence" value="ECO:0007669"/>
    <property type="project" value="UniProtKB-KW"/>
</dbReference>
<dbReference type="InterPro" id="IPR036058">
    <property type="entry name" value="Kazal_dom_sf"/>
</dbReference>
<keyword evidence="5" id="KW-1015">Disulfide bond</keyword>
<dbReference type="AlphaFoldDB" id="A0A6J3FKL8"/>
<dbReference type="InterPro" id="IPR002350">
    <property type="entry name" value="Kazal_dom"/>
</dbReference>
<keyword evidence="8" id="KW-1185">Reference proteome</keyword>
<evidence type="ECO:0000256" key="2">
    <source>
        <dbReference type="ARBA" id="ARBA00022525"/>
    </source>
</evidence>
<feature type="domain" description="Kazal-like" evidence="7">
    <location>
        <begin position="32"/>
        <end position="88"/>
    </location>
</feature>
<name>A0A6J3FKL8_SAPAP</name>
<dbReference type="GO" id="GO:0005576">
    <property type="term" value="C:extracellular region"/>
    <property type="evidence" value="ECO:0007669"/>
    <property type="project" value="UniProtKB-SubCell"/>
</dbReference>
<dbReference type="PROSITE" id="PS51465">
    <property type="entry name" value="KAZAL_2"/>
    <property type="match status" value="1"/>
</dbReference>
<organism evidence="8 10">
    <name type="scientific">Sapajus apella</name>
    <name type="common">Brown-capped capuchin</name>
    <name type="synonym">Cebus apella</name>
    <dbReference type="NCBI Taxonomy" id="9515"/>
    <lineage>
        <taxon>Eukaryota</taxon>
        <taxon>Metazoa</taxon>
        <taxon>Chordata</taxon>
        <taxon>Craniata</taxon>
        <taxon>Vertebrata</taxon>
        <taxon>Euteleostomi</taxon>
        <taxon>Mammalia</taxon>
        <taxon>Eutheria</taxon>
        <taxon>Euarchontoglires</taxon>
        <taxon>Primates</taxon>
        <taxon>Haplorrhini</taxon>
        <taxon>Platyrrhini</taxon>
        <taxon>Cebidae</taxon>
        <taxon>Cebinae</taxon>
        <taxon>Sapajus</taxon>
    </lineage>
</organism>
<dbReference type="SUPFAM" id="SSF100895">
    <property type="entry name" value="Kazal-type serine protease inhibitors"/>
    <property type="match status" value="1"/>
</dbReference>
<feature type="transmembrane region" description="Helical" evidence="6">
    <location>
        <begin position="6"/>
        <end position="25"/>
    </location>
</feature>
<gene>
    <name evidence="9 10" type="primary">LOC116531498</name>
</gene>
<keyword evidence="6" id="KW-0472">Membrane</keyword>
<protein>
    <submittedName>
        <fullName evidence="9 10">Ovomucoid-like</fullName>
    </submittedName>
</protein>
<dbReference type="SMART" id="SM00280">
    <property type="entry name" value="KAZAL"/>
    <property type="match status" value="1"/>
</dbReference>
<keyword evidence="6" id="KW-1133">Transmembrane helix</keyword>
<keyword evidence="2" id="KW-0964">Secreted</keyword>
<proteinExistence type="predicted"/>
<sequence>MAHFSLWIQASFIIMLALYFSSDTVTSRLLDNRMPPDCKAYGQPPFPCSREYDPLCASDGLPYGNECMFCLDVRKNKPSLTFQHWNEC</sequence>
<keyword evidence="6" id="KW-0812">Transmembrane</keyword>
<evidence type="ECO:0000313" key="8">
    <source>
        <dbReference type="Proteomes" id="UP000504640"/>
    </source>
</evidence>
<evidence type="ECO:0000256" key="3">
    <source>
        <dbReference type="ARBA" id="ARBA00022690"/>
    </source>
</evidence>
<dbReference type="RefSeq" id="XP_032106185.1">
    <property type="nucleotide sequence ID" value="XM_032250294.1"/>
</dbReference>
<dbReference type="InterPro" id="IPR051597">
    <property type="entry name" value="Bifunctional_prot_inhibitor"/>
</dbReference>
<dbReference type="RefSeq" id="XP_032106186.1">
    <property type="nucleotide sequence ID" value="XM_032250295.1"/>
</dbReference>